<dbReference type="RefSeq" id="WP_119782504.1">
    <property type="nucleotide sequence ID" value="NZ_QYUK01000016.1"/>
</dbReference>
<protein>
    <submittedName>
        <fullName evidence="1">Transcriptional regulator</fullName>
    </submittedName>
</protein>
<proteinExistence type="predicted"/>
<dbReference type="OrthoDB" id="9796786at2"/>
<evidence type="ECO:0000313" key="1">
    <source>
        <dbReference type="EMBL" id="RJF80452.1"/>
    </source>
</evidence>
<dbReference type="AlphaFoldDB" id="A0A418VTI1"/>
<accession>A0A418VTI1</accession>
<dbReference type="Proteomes" id="UP000284605">
    <property type="component" value="Unassembled WGS sequence"/>
</dbReference>
<organism evidence="1 2">
    <name type="scientific">Oleomonas cavernae</name>
    <dbReference type="NCBI Taxonomy" id="2320859"/>
    <lineage>
        <taxon>Bacteria</taxon>
        <taxon>Pseudomonadati</taxon>
        <taxon>Pseudomonadota</taxon>
        <taxon>Alphaproteobacteria</taxon>
        <taxon>Acetobacterales</taxon>
        <taxon>Acetobacteraceae</taxon>
        <taxon>Oleomonas</taxon>
    </lineage>
</organism>
<dbReference type="EMBL" id="QYUK01000016">
    <property type="protein sequence ID" value="RJF80452.1"/>
    <property type="molecule type" value="Genomic_DNA"/>
</dbReference>
<sequence>MDIRSIRDEFDYDWALTEIARHFEREPAPGTADAARFDALAALIEAPDAASHHIDA</sequence>
<comment type="caution">
    <text evidence="1">The sequence shown here is derived from an EMBL/GenBank/DDBJ whole genome shotgun (WGS) entry which is preliminary data.</text>
</comment>
<name>A0A418VTI1_9PROT</name>
<keyword evidence="2" id="KW-1185">Reference proteome</keyword>
<evidence type="ECO:0000313" key="2">
    <source>
        <dbReference type="Proteomes" id="UP000284605"/>
    </source>
</evidence>
<gene>
    <name evidence="1" type="ORF">D3874_25290</name>
</gene>
<reference evidence="1 2" key="1">
    <citation type="submission" date="2018-09" db="EMBL/GenBank/DDBJ databases">
        <authorList>
            <person name="Zhu H."/>
        </authorList>
    </citation>
    <scope>NUCLEOTIDE SEQUENCE [LARGE SCALE GENOMIC DNA]</scope>
    <source>
        <strain evidence="1 2">K1W22B-8</strain>
    </source>
</reference>